<comment type="caution">
    <text evidence="3">The sequence shown here is derived from an EMBL/GenBank/DDBJ whole genome shotgun (WGS) entry which is preliminary data.</text>
</comment>
<reference evidence="3 4" key="1">
    <citation type="submission" date="2018-07" db="EMBL/GenBank/DDBJ databases">
        <title>Genome sequencing of rice bacterial endophytes.</title>
        <authorList>
            <person name="Venturi V."/>
        </authorList>
    </citation>
    <scope>NUCLEOTIDE SEQUENCE [LARGE SCALE GENOMIC DNA]</scope>
    <source>
        <strain evidence="3 4">AG1002</strain>
    </source>
</reference>
<dbReference type="EMBL" id="QRDL01000008">
    <property type="protein sequence ID" value="RED00375.1"/>
    <property type="molecule type" value="Genomic_DNA"/>
</dbReference>
<dbReference type="InterPro" id="IPR008613">
    <property type="entry name" value="Excalibur_Ca-bd_domain"/>
</dbReference>
<feature type="compositionally biased region" description="Low complexity" evidence="1">
    <location>
        <begin position="131"/>
        <end position="140"/>
    </location>
</feature>
<gene>
    <name evidence="3" type="ORF">DFO60_4529</name>
</gene>
<sequence length="209" mass="22212">MGIGAIHARQAPAVRVLKVVKWDEAPTRCDAVGVRATGWVWQVQPISRRSDDVGCRTNHLVRPPGGARVTGQYRCECRAGAPGRRVGLSPIPEGSVAAGPQSAGQGAKAWPEAEQVPPWEWRHAARDQRQDAQAGEGEPPAAVPPKRPTSFSQFGESEGASAAGSFSCTPLKACRQMASCAEAKYQLQHCGNGRIDGDHDGVPCEAICR</sequence>
<name>A0A3D9ED56_ECTOL</name>
<feature type="domain" description="Excalibur calcium-binding" evidence="2">
    <location>
        <begin position="173"/>
        <end position="205"/>
    </location>
</feature>
<accession>A0A3D9ED56</accession>
<evidence type="ECO:0000313" key="4">
    <source>
        <dbReference type="Proteomes" id="UP000256988"/>
    </source>
</evidence>
<protein>
    <submittedName>
        <fullName evidence="3">Excalibur calcium-binding domain-containing protein</fullName>
    </submittedName>
</protein>
<feature type="compositionally biased region" description="Basic and acidic residues" evidence="1">
    <location>
        <begin position="120"/>
        <end position="130"/>
    </location>
</feature>
<dbReference type="Proteomes" id="UP000256988">
    <property type="component" value="Unassembled WGS sequence"/>
</dbReference>
<evidence type="ECO:0000313" key="3">
    <source>
        <dbReference type="EMBL" id="RED00375.1"/>
    </source>
</evidence>
<evidence type="ECO:0000259" key="2">
    <source>
        <dbReference type="Pfam" id="PF05901"/>
    </source>
</evidence>
<organism evidence="3 4">
    <name type="scientific">Ectopseudomonas oleovorans</name>
    <name type="common">Pseudomonas oleovorans</name>
    <dbReference type="NCBI Taxonomy" id="301"/>
    <lineage>
        <taxon>Bacteria</taxon>
        <taxon>Pseudomonadati</taxon>
        <taxon>Pseudomonadota</taxon>
        <taxon>Gammaproteobacteria</taxon>
        <taxon>Pseudomonadales</taxon>
        <taxon>Pseudomonadaceae</taxon>
        <taxon>Ectopseudomonas</taxon>
    </lineage>
</organism>
<feature type="region of interest" description="Disordered" evidence="1">
    <location>
        <begin position="86"/>
        <end position="158"/>
    </location>
</feature>
<evidence type="ECO:0000256" key="1">
    <source>
        <dbReference type="SAM" id="MobiDB-lite"/>
    </source>
</evidence>
<dbReference type="AlphaFoldDB" id="A0A3D9ED56"/>
<dbReference type="Pfam" id="PF05901">
    <property type="entry name" value="Excalibur"/>
    <property type="match status" value="1"/>
</dbReference>
<proteinExistence type="predicted"/>